<sequence>MDRSVVRQKERYQLSYELPHQAYKSHVYPRQSSNGSTVIIYGHEQGLRLIWYAGKPFKPIKKDGPPPKVNEMSKPDCMIIDLDEEDNEPAAEQTPAEPAEFEEEDEEVDPSAPYRDVIRYVDIPLGVAALRVAIPPVPRDVEQIPPESWPAIYLERIVIAVACADLTIRIISAPIEPPAPESQDISKMDVHTLKIFGPNSHQEFISDIAITHTANLSSGQEEGEERSQIRPQTRSQSHQKSTESDTQRWSLLVASVSCTGSGLLLVHQLPLQNDNQISTNPEDFLPIRRQYLRCTSMSAKLSFNPCFYPAERHSSLLITFTAASCVKLFQIFPTYTLDRRGSSSTADSASSIRSSRISGSERGKFLMTFLPSFIQDSETLAQRRKRVLDAQWIAGGRAIIALLEDGEWGIWDLEAIGPTSSGAGGNLIRGQANISGIQGGSITKFAIRSNIFPSGETKQKSSNSQTQPVSGSLAPMTPSTRKIRSEGLFQGAKRDAVASKHNNQFGTIFVGEHITRLPYDNHVVLSYGSEHVYVHSIFSFWKSDEKPVRLPTVQLGSQQQRSFSILPVQHNEVKPSPGLFGVSSAPASWTPNFLIQTDRRLILSVNPLSEPISRNDTATQTSLLETSGPSNLVGENSDQALLASGELDVDGMDRILTAMGTGDAGSVASKPKPMNLFGKSVGLRIDDNDDEDVGMASPTPAKFSTLKHGSGARFRTDAPMPQRRIFT</sequence>
<accession>A0A0D2I550</accession>
<keyword evidence="3" id="KW-1185">Reference proteome</keyword>
<feature type="region of interest" description="Disordered" evidence="1">
    <location>
        <begin position="216"/>
        <end position="243"/>
    </location>
</feature>
<dbReference type="RefSeq" id="XP_013268070.1">
    <property type="nucleotide sequence ID" value="XM_013412616.1"/>
</dbReference>
<feature type="compositionally biased region" description="Polar residues" evidence="1">
    <location>
        <begin position="460"/>
        <end position="470"/>
    </location>
</feature>
<feature type="region of interest" description="Disordered" evidence="1">
    <location>
        <begin position="707"/>
        <end position="727"/>
    </location>
</feature>
<dbReference type="EMBL" id="KN847482">
    <property type="protein sequence ID" value="KIX00934.1"/>
    <property type="molecule type" value="Genomic_DNA"/>
</dbReference>
<evidence type="ECO:0000313" key="2">
    <source>
        <dbReference type="EMBL" id="KIX00934.1"/>
    </source>
</evidence>
<evidence type="ECO:0000313" key="3">
    <source>
        <dbReference type="Proteomes" id="UP000053617"/>
    </source>
</evidence>
<dbReference type="HOGENOM" id="CLU_007901_1_0_1"/>
<feature type="region of interest" description="Disordered" evidence="1">
    <location>
        <begin position="87"/>
        <end position="108"/>
    </location>
</feature>
<proteinExistence type="predicted"/>
<evidence type="ECO:0000256" key="1">
    <source>
        <dbReference type="SAM" id="MobiDB-lite"/>
    </source>
</evidence>
<dbReference type="Proteomes" id="UP000053617">
    <property type="component" value="Unassembled WGS sequence"/>
</dbReference>
<dbReference type="VEuPathDB" id="FungiDB:Z518_09999"/>
<dbReference type="GeneID" id="25298070"/>
<reference evidence="2 3" key="1">
    <citation type="submission" date="2015-01" db="EMBL/GenBank/DDBJ databases">
        <title>The Genome Sequence of Rhinocladiella mackenzie CBS 650.93.</title>
        <authorList>
            <consortium name="The Broad Institute Genomics Platform"/>
            <person name="Cuomo C."/>
            <person name="de Hoog S."/>
            <person name="Gorbushina A."/>
            <person name="Stielow B."/>
            <person name="Teixiera M."/>
            <person name="Abouelleil A."/>
            <person name="Chapman S.B."/>
            <person name="Priest M."/>
            <person name="Young S.K."/>
            <person name="Wortman J."/>
            <person name="Nusbaum C."/>
            <person name="Birren B."/>
        </authorList>
    </citation>
    <scope>NUCLEOTIDE SEQUENCE [LARGE SCALE GENOMIC DNA]</scope>
    <source>
        <strain evidence="2 3">CBS 650.93</strain>
    </source>
</reference>
<organism evidence="2 3">
    <name type="scientific">Rhinocladiella mackenziei CBS 650.93</name>
    <dbReference type="NCBI Taxonomy" id="1442369"/>
    <lineage>
        <taxon>Eukaryota</taxon>
        <taxon>Fungi</taxon>
        <taxon>Dikarya</taxon>
        <taxon>Ascomycota</taxon>
        <taxon>Pezizomycotina</taxon>
        <taxon>Eurotiomycetes</taxon>
        <taxon>Chaetothyriomycetidae</taxon>
        <taxon>Chaetothyriales</taxon>
        <taxon>Herpotrichiellaceae</taxon>
        <taxon>Rhinocladiella</taxon>
    </lineage>
</organism>
<dbReference type="STRING" id="1442369.A0A0D2I550"/>
<protein>
    <recommendedName>
        <fullName evidence="4">Nucleoporin NUP37</fullName>
    </recommendedName>
</protein>
<name>A0A0D2I550_9EURO</name>
<feature type="region of interest" description="Disordered" evidence="1">
    <location>
        <begin position="454"/>
        <end position="479"/>
    </location>
</feature>
<dbReference type="AlphaFoldDB" id="A0A0D2I550"/>
<gene>
    <name evidence="2" type="ORF">Z518_09999</name>
</gene>
<feature type="compositionally biased region" description="Acidic residues" evidence="1">
    <location>
        <begin position="99"/>
        <end position="108"/>
    </location>
</feature>
<feature type="compositionally biased region" description="Polar residues" evidence="1">
    <location>
        <begin position="229"/>
        <end position="239"/>
    </location>
</feature>
<dbReference type="OrthoDB" id="5323870at2759"/>
<evidence type="ECO:0008006" key="4">
    <source>
        <dbReference type="Google" id="ProtNLM"/>
    </source>
</evidence>